<proteinExistence type="predicted"/>
<reference evidence="2" key="1">
    <citation type="submission" date="2021-02" db="EMBL/GenBank/DDBJ databases">
        <title>Metagenome analyses of Stigonema ocellatum DSM 106950, Chlorogloea purpurea SAG 13.99 and Gomphosphaeria aponina DSM 107014.</title>
        <authorList>
            <person name="Marter P."/>
            <person name="Huang S."/>
        </authorList>
    </citation>
    <scope>NUCLEOTIDE SEQUENCE</scope>
    <source>
        <strain evidence="2">JP213</strain>
    </source>
</reference>
<dbReference type="SUPFAM" id="SSF52540">
    <property type="entry name" value="P-loop containing nucleoside triphosphate hydrolases"/>
    <property type="match status" value="1"/>
</dbReference>
<keyword evidence="1" id="KW-1133">Transmembrane helix</keyword>
<keyword evidence="1" id="KW-0472">Membrane</keyword>
<dbReference type="EMBL" id="JADQBC010000011">
    <property type="protein sequence ID" value="MBR8826793.1"/>
    <property type="molecule type" value="Genomic_DNA"/>
</dbReference>
<gene>
    <name evidence="2" type="ORF">DSM107014_02640</name>
</gene>
<dbReference type="Proteomes" id="UP000767446">
    <property type="component" value="Unassembled WGS sequence"/>
</dbReference>
<accession>A0A941GWS6</accession>
<protein>
    <submittedName>
        <fullName evidence="2">AAA-like domain-containing protein</fullName>
    </submittedName>
</protein>
<organism evidence="2 3">
    <name type="scientific">Gomphosphaeria aponina SAG 52.96 = DSM 107014</name>
    <dbReference type="NCBI Taxonomy" id="1521640"/>
    <lineage>
        <taxon>Bacteria</taxon>
        <taxon>Bacillati</taxon>
        <taxon>Cyanobacteriota</taxon>
        <taxon>Cyanophyceae</taxon>
        <taxon>Oscillatoriophycideae</taxon>
        <taxon>Chroococcales</taxon>
        <taxon>Gomphosphaeriaceae</taxon>
        <taxon>Gomphosphaeria</taxon>
    </lineage>
</organism>
<feature type="transmembrane region" description="Helical" evidence="1">
    <location>
        <begin position="600"/>
        <end position="618"/>
    </location>
</feature>
<evidence type="ECO:0000256" key="1">
    <source>
        <dbReference type="SAM" id="Phobius"/>
    </source>
</evidence>
<evidence type="ECO:0000313" key="3">
    <source>
        <dbReference type="Proteomes" id="UP000767446"/>
    </source>
</evidence>
<evidence type="ECO:0000313" key="2">
    <source>
        <dbReference type="EMBL" id="MBR8826793.1"/>
    </source>
</evidence>
<sequence length="757" mass="88286">MSNSNFYQVGGALSADSPSYIKRKADDQFYAALKNKQFCYVLNSRQMGKSSLWYYTQARLTADGVQCVYIDLTKVGKSSSEEGWYRVLLYELVKTFNLSIGDRQQAKVWWEERADVSPIKRFDEFMEEVLLEEIKKPIIICFDEIDYVLSFNFVIDPFFAWIRACHNQRANNPIYLRLTFCILGVATVSNFIRDKTRTPFNIAQNISLTGFNKNEAQPLIQGLKGKVSNPQQILEDIIDETGGQPFLTQKIFQLISESRSGLLGENPKAKIDVRDFVFKKIIDNWEYQDNPQHLRTIRDRLLCTPSSGRRMLKLYQEILARGEIPSNSDSEQIQLRLTGLVIENNGYLKPYNRIYRNVFNENWVKQELDKIFPFIEQYETWLAEGEDSSKLLSGQELQEALEWCKNKSINESLTRFLELSVNQEKQRNKAQSQRTTYELAENILASEFEEDQRNNLIREIFLWTGNQLQLIEIVCQLLIEQKNSLQQREYSIEELISINIIENWQNIDHLREMGSHLLNKDGYAKSRLEKYKQILQDRVSADERPETLALLQVELIINNDGWLEVSNRIYREVFNLRWVKEELENIAQKENQTAPLTRTLSLYFLLGFIIGGIFLFFLNKPETVPSNDSNSPNSNDNNIVTESPEICRTSDLSVPLETRIQKLKNLQNENPEEFSSECETQLTELNWIQKAIGLAQNNIVASKRVENAFETLCQIPENSLNFNEAQHWVNEWYGNNYWKPRIDEALENNPECRKLIE</sequence>
<name>A0A941GWS6_9CHRO</name>
<comment type="caution">
    <text evidence="2">The sequence shown here is derived from an EMBL/GenBank/DDBJ whole genome shotgun (WGS) entry which is preliminary data.</text>
</comment>
<dbReference type="InterPro" id="IPR027417">
    <property type="entry name" value="P-loop_NTPase"/>
</dbReference>
<dbReference type="AlphaFoldDB" id="A0A941GWS6"/>
<keyword evidence="1" id="KW-0812">Transmembrane</keyword>
<dbReference type="Pfam" id="PF14516">
    <property type="entry name" value="AAA_35"/>
    <property type="match status" value="1"/>
</dbReference>
<dbReference type="Gene3D" id="3.40.50.300">
    <property type="entry name" value="P-loop containing nucleotide triphosphate hydrolases"/>
    <property type="match status" value="1"/>
</dbReference>